<proteinExistence type="predicted"/>
<dbReference type="AlphaFoldDB" id="A0A843VK37"/>
<protein>
    <submittedName>
        <fullName evidence="1">Uncharacterized protein</fullName>
    </submittedName>
</protein>
<accession>A0A843VK37</accession>
<reference evidence="1" key="1">
    <citation type="submission" date="2017-07" db="EMBL/GenBank/DDBJ databases">
        <title>Taro Niue Genome Assembly and Annotation.</title>
        <authorList>
            <person name="Atibalentja N."/>
            <person name="Keating K."/>
            <person name="Fields C.J."/>
        </authorList>
    </citation>
    <scope>NUCLEOTIDE SEQUENCE</scope>
    <source>
        <strain evidence="1">Niue_2</strain>
        <tissue evidence="1">Leaf</tissue>
    </source>
</reference>
<name>A0A843VK37_COLES</name>
<sequence length="63" mass="7308">MTPIRNRYSEAPVALYSLSNVSLDYVNPWRGNHMESGCHDDRKLCSTRCEKFSQYVPLNFVNP</sequence>
<evidence type="ECO:0000313" key="2">
    <source>
        <dbReference type="Proteomes" id="UP000652761"/>
    </source>
</evidence>
<evidence type="ECO:0000313" key="1">
    <source>
        <dbReference type="EMBL" id="MQL95446.1"/>
    </source>
</evidence>
<organism evidence="1 2">
    <name type="scientific">Colocasia esculenta</name>
    <name type="common">Wild taro</name>
    <name type="synonym">Arum esculentum</name>
    <dbReference type="NCBI Taxonomy" id="4460"/>
    <lineage>
        <taxon>Eukaryota</taxon>
        <taxon>Viridiplantae</taxon>
        <taxon>Streptophyta</taxon>
        <taxon>Embryophyta</taxon>
        <taxon>Tracheophyta</taxon>
        <taxon>Spermatophyta</taxon>
        <taxon>Magnoliopsida</taxon>
        <taxon>Liliopsida</taxon>
        <taxon>Araceae</taxon>
        <taxon>Aroideae</taxon>
        <taxon>Colocasieae</taxon>
        <taxon>Colocasia</taxon>
    </lineage>
</organism>
<keyword evidence="2" id="KW-1185">Reference proteome</keyword>
<dbReference type="EMBL" id="NMUH01001794">
    <property type="protein sequence ID" value="MQL95446.1"/>
    <property type="molecule type" value="Genomic_DNA"/>
</dbReference>
<comment type="caution">
    <text evidence="1">The sequence shown here is derived from an EMBL/GenBank/DDBJ whole genome shotgun (WGS) entry which is preliminary data.</text>
</comment>
<dbReference type="Proteomes" id="UP000652761">
    <property type="component" value="Unassembled WGS sequence"/>
</dbReference>
<gene>
    <name evidence="1" type="ORF">Taro_028120</name>
</gene>